<proteinExistence type="predicted"/>
<feature type="region of interest" description="Disordered" evidence="1">
    <location>
        <begin position="1"/>
        <end position="47"/>
    </location>
</feature>
<reference evidence="3" key="1">
    <citation type="journal article" date="2024" name="IScience">
        <title>Strigolactones Initiate the Formation of Haustorium-like Structures in Castilleja.</title>
        <authorList>
            <person name="Buerger M."/>
            <person name="Peterson D."/>
            <person name="Chory J."/>
        </authorList>
    </citation>
    <scope>NUCLEOTIDE SEQUENCE [LARGE SCALE GENOMIC DNA]</scope>
</reference>
<evidence type="ECO:0000256" key="1">
    <source>
        <dbReference type="SAM" id="MobiDB-lite"/>
    </source>
</evidence>
<evidence type="ECO:0000313" key="3">
    <source>
        <dbReference type="Proteomes" id="UP001632038"/>
    </source>
</evidence>
<evidence type="ECO:0000313" key="2">
    <source>
        <dbReference type="EMBL" id="KAL3624185.1"/>
    </source>
</evidence>
<feature type="compositionally biased region" description="Basic residues" evidence="1">
    <location>
        <begin position="1"/>
        <end position="10"/>
    </location>
</feature>
<feature type="compositionally biased region" description="Basic and acidic residues" evidence="1">
    <location>
        <begin position="11"/>
        <end position="29"/>
    </location>
</feature>
<keyword evidence="3" id="KW-1185">Reference proteome</keyword>
<name>A0ABD3C345_9LAMI</name>
<organism evidence="2 3">
    <name type="scientific">Castilleja foliolosa</name>
    <dbReference type="NCBI Taxonomy" id="1961234"/>
    <lineage>
        <taxon>Eukaryota</taxon>
        <taxon>Viridiplantae</taxon>
        <taxon>Streptophyta</taxon>
        <taxon>Embryophyta</taxon>
        <taxon>Tracheophyta</taxon>
        <taxon>Spermatophyta</taxon>
        <taxon>Magnoliopsida</taxon>
        <taxon>eudicotyledons</taxon>
        <taxon>Gunneridae</taxon>
        <taxon>Pentapetalae</taxon>
        <taxon>asterids</taxon>
        <taxon>lamiids</taxon>
        <taxon>Lamiales</taxon>
        <taxon>Orobanchaceae</taxon>
        <taxon>Pedicularideae</taxon>
        <taxon>Castillejinae</taxon>
        <taxon>Castilleja</taxon>
    </lineage>
</organism>
<dbReference type="EMBL" id="JAVIJP010000054">
    <property type="protein sequence ID" value="KAL3624185.1"/>
    <property type="molecule type" value="Genomic_DNA"/>
</dbReference>
<comment type="caution">
    <text evidence="2">The sequence shown here is derived from an EMBL/GenBank/DDBJ whole genome shotgun (WGS) entry which is preliminary data.</text>
</comment>
<dbReference type="Proteomes" id="UP001632038">
    <property type="component" value="Unassembled WGS sequence"/>
</dbReference>
<dbReference type="AlphaFoldDB" id="A0ABD3C345"/>
<gene>
    <name evidence="2" type="ORF">CASFOL_033001</name>
</gene>
<protein>
    <submittedName>
        <fullName evidence="2">Uncharacterized protein</fullName>
    </submittedName>
</protein>
<accession>A0ABD3C345</accession>
<sequence>MYNLRSRKRKEREDGIEKKTEKSKCKTKEFVSSNSMEGKQQKRSKETPSYNMLAMSGFSVLYDHDKQFVNLLEQVCNAQDRTMGVFSDNGFWERFAIRFRTDNNLNPQNCTAHLCESYCDLLEEKWERVKDQDVDVRGWFGDISQTYINQLAQIFAGCAACTSSRSSQERTRTRTISSVGCGKTSSSGMKDLHKALGRLVFAHKLKFADVERAEQYVTQSETHLNVFMTGNDDQMLELLNEGLLEFRTRET</sequence>